<dbReference type="InterPro" id="IPR008638">
    <property type="entry name" value="FhaB/CdiA-like_TPS"/>
</dbReference>
<evidence type="ECO:0000256" key="1">
    <source>
        <dbReference type="SAM" id="SignalP"/>
    </source>
</evidence>
<sequence>MLCFILLFLSLMSGAFANPSGAFIIEGDVSIQKPTNDQLVISSNSDLTIIHWDQFNIKAGESTHFNLPSPESAIINRDISGIPSHILGDLHCNGSLILINPTGITIGDHGTISANHLLATTLDIEDDLLINSMNNEKSGYCQLEGVNGLLENGGSITTENGDITLLSNNIINKGTINAKDGSVYIGAAPKLLLYNKGNQRIIIRPNTTQDSSFTNTGKIFSNSCEIAACANPFSSAINLSGSITTVGDSSQDMGSIRITTEGDIAFDGYTYGSLDAAAENILVTKDASIDASHSTHPGNINIFGSSKVYVSDGALLSTQANVKGDGGDINLIANIAVVQGGYCKSCGGPEGGHGGNIELSGKKHVAWPGSFSRQAPHPDFSPGKFIIDPESDITLSYREDYNYNILDQNWVPTFDSMNVNVNSLIQELNNGPVIISTTFPVGPQGEGSIHVEPQVRMLYNTPYSLTFKCFGDKGIILDGQIANSGLGSIHCTCPNGPLFIHGAISTLGDISIGSKVNPIGGSISLTPIDKNVSLMCQDNGSLSLCSESSVEIISNAGGAAQLTSQAGNISLISGKHTTLKGDEGRNVCLKTTGGSIFFEGIEEGARPSVTMQAETGQVQCLALGKESKIHFNHLEDISIKANKSPVILTTANSDLVIHDVTGNVFLDAGQSNASLSIGGNIQAHIGSNLFLQASEQDASIYAKGSQNWSIDGDVFFYGDKGKAQITGESPATISVQDSFLLAADNERGAGIDTETLLLFVHGDLLMDSGAFLGQNTQSLSVSVDGKLRLGGENNHHATSSITAGSIEIATIGPIELNASSSITSLTSTLKLSSGSIIELRDNSVVAATKGDVDIRSLTTHVTLTDQALLESREGSVNIIAKDSIFLLDKAKIISQGPLGTNLVCDFGKQLGSGRFVLARNAKVNTSNAPLNVFSSTQALNRIDGTLNDVNYNPTPTYFTNREEVWGVNYIGYDTPQPLNIDPITQTYPLIKYLEMPQQSPYNMFYQSQSLISVGQDFLSNQDVVSLVTAFIGPARQELFRDLNNYDAFITGKTQFYVKSSSRLPSRLYPIDSTYFCPKFTIHYINPDSPYLTNLPKTREKIVNNL</sequence>
<feature type="chain" id="PRO_5013377305" description="Filamentous haemagglutinin FhaB/tRNA nuclease CdiA-like TPS domain-containing protein" evidence="1">
    <location>
        <begin position="18"/>
        <end position="1105"/>
    </location>
</feature>
<dbReference type="NCBIfam" id="TIGR01901">
    <property type="entry name" value="adhes_NPXG"/>
    <property type="match status" value="1"/>
</dbReference>
<dbReference type="AlphaFoldDB" id="A0A2A4WXE2"/>
<evidence type="ECO:0000259" key="2">
    <source>
        <dbReference type="SMART" id="SM00912"/>
    </source>
</evidence>
<name>A0A2A4WXE2_UNCAE</name>
<dbReference type="SMART" id="SM00912">
    <property type="entry name" value="Haemagg_act"/>
    <property type="match status" value="1"/>
</dbReference>
<dbReference type="SUPFAM" id="SSF51126">
    <property type="entry name" value="Pectin lyase-like"/>
    <property type="match status" value="1"/>
</dbReference>
<dbReference type="InterPro" id="IPR011050">
    <property type="entry name" value="Pectin_lyase_fold/virulence"/>
</dbReference>
<dbReference type="Proteomes" id="UP000218775">
    <property type="component" value="Unassembled WGS sequence"/>
</dbReference>
<dbReference type="Pfam" id="PF05860">
    <property type="entry name" value="TPS"/>
    <property type="match status" value="1"/>
</dbReference>
<comment type="caution">
    <text evidence="3">The sequence shown here is derived from an EMBL/GenBank/DDBJ whole genome shotgun (WGS) entry which is preliminary data.</text>
</comment>
<keyword evidence="1" id="KW-0732">Signal</keyword>
<dbReference type="PANTHER" id="PTHR12338">
    <property type="entry name" value="AUTOTRANSPORTER"/>
    <property type="match status" value="1"/>
</dbReference>
<dbReference type="InterPro" id="IPR012334">
    <property type="entry name" value="Pectin_lyas_fold"/>
</dbReference>
<dbReference type="PANTHER" id="PTHR12338:SF5">
    <property type="entry name" value="ANTIGEN 43-RELATED"/>
    <property type="match status" value="1"/>
</dbReference>
<gene>
    <name evidence="3" type="ORF">COB21_06130</name>
</gene>
<proteinExistence type="predicted"/>
<protein>
    <recommendedName>
        <fullName evidence="2">Filamentous haemagglutinin FhaB/tRNA nuclease CdiA-like TPS domain-containing protein</fullName>
    </recommendedName>
</protein>
<feature type="domain" description="Filamentous haemagglutinin FhaB/tRNA nuclease CdiA-like TPS" evidence="2">
    <location>
        <begin position="15"/>
        <end position="128"/>
    </location>
</feature>
<evidence type="ECO:0000313" key="4">
    <source>
        <dbReference type="Proteomes" id="UP000218775"/>
    </source>
</evidence>
<organism evidence="3 4">
    <name type="scientific">Aerophobetes bacterium</name>
    <dbReference type="NCBI Taxonomy" id="2030807"/>
    <lineage>
        <taxon>Bacteria</taxon>
        <taxon>Candidatus Aerophobota</taxon>
    </lineage>
</organism>
<evidence type="ECO:0000313" key="3">
    <source>
        <dbReference type="EMBL" id="PCI75003.1"/>
    </source>
</evidence>
<reference evidence="4" key="1">
    <citation type="submission" date="2017-08" db="EMBL/GenBank/DDBJ databases">
        <title>A dynamic microbial community with high functional redundancy inhabits the cold, oxic subseafloor aquifer.</title>
        <authorList>
            <person name="Tully B.J."/>
            <person name="Wheat C.G."/>
            <person name="Glazer B.T."/>
            <person name="Huber J.A."/>
        </authorList>
    </citation>
    <scope>NUCLEOTIDE SEQUENCE [LARGE SCALE GENOMIC DNA]</scope>
</reference>
<accession>A0A2A4WXE2</accession>
<feature type="signal peptide" evidence="1">
    <location>
        <begin position="1"/>
        <end position="17"/>
    </location>
</feature>
<dbReference type="EMBL" id="NVUK01000059">
    <property type="protein sequence ID" value="PCI75003.1"/>
    <property type="molecule type" value="Genomic_DNA"/>
</dbReference>
<dbReference type="InterPro" id="IPR050909">
    <property type="entry name" value="Bact_Autotransporter_VF"/>
</dbReference>
<dbReference type="Gene3D" id="2.160.20.10">
    <property type="entry name" value="Single-stranded right-handed beta-helix, Pectin lyase-like"/>
    <property type="match status" value="1"/>
</dbReference>